<evidence type="ECO:0000256" key="11">
    <source>
        <dbReference type="ARBA" id="ARBA00024015"/>
    </source>
</evidence>
<comment type="similarity">
    <text evidence="2">Belongs to the polyprenol kinase family.</text>
</comment>
<dbReference type="EMBL" id="CAXHTA020000018">
    <property type="protein sequence ID" value="CAL5228423.1"/>
    <property type="molecule type" value="Genomic_DNA"/>
</dbReference>
<accession>A0ABP1GCL1</accession>
<keyword evidence="8" id="KW-0809">Transit peptide</keyword>
<feature type="transmembrane region" description="Helical" evidence="14">
    <location>
        <begin position="260"/>
        <end position="281"/>
    </location>
</feature>
<evidence type="ECO:0000256" key="8">
    <source>
        <dbReference type="ARBA" id="ARBA00022946"/>
    </source>
</evidence>
<dbReference type="EC" id="2.7.1.182" evidence="12"/>
<name>A0ABP1GCL1_9CHLO</name>
<feature type="transmembrane region" description="Helical" evidence="14">
    <location>
        <begin position="169"/>
        <end position="186"/>
    </location>
</feature>
<reference evidence="15 16" key="1">
    <citation type="submission" date="2024-06" db="EMBL/GenBank/DDBJ databases">
        <authorList>
            <person name="Kraege A."/>
            <person name="Thomma B."/>
        </authorList>
    </citation>
    <scope>NUCLEOTIDE SEQUENCE [LARGE SCALE GENOMIC DNA]</scope>
</reference>
<keyword evidence="10 14" id="KW-0472">Membrane</keyword>
<feature type="transmembrane region" description="Helical" evidence="14">
    <location>
        <begin position="103"/>
        <end position="119"/>
    </location>
</feature>
<evidence type="ECO:0000313" key="15">
    <source>
        <dbReference type="EMBL" id="CAL5228423.1"/>
    </source>
</evidence>
<keyword evidence="3" id="KW-0150">Chloroplast</keyword>
<keyword evidence="9 14" id="KW-1133">Transmembrane helix</keyword>
<protein>
    <recommendedName>
        <fullName evidence="12">phytol kinase</fullName>
        <ecNumber evidence="12">2.7.1.182</ecNumber>
    </recommendedName>
</protein>
<organism evidence="15 16">
    <name type="scientific">Coccomyxa viridis</name>
    <dbReference type="NCBI Taxonomy" id="1274662"/>
    <lineage>
        <taxon>Eukaryota</taxon>
        <taxon>Viridiplantae</taxon>
        <taxon>Chlorophyta</taxon>
        <taxon>core chlorophytes</taxon>
        <taxon>Trebouxiophyceae</taxon>
        <taxon>Trebouxiophyceae incertae sedis</taxon>
        <taxon>Coccomyxaceae</taxon>
        <taxon>Coccomyxa</taxon>
    </lineage>
</organism>
<keyword evidence="4" id="KW-0934">Plastid</keyword>
<comment type="catalytic activity">
    <reaction evidence="13">
        <text>phytol + CTP = phytyl phosphate + CDP + H(+)</text>
        <dbReference type="Rhea" id="RHEA:38055"/>
        <dbReference type="ChEBI" id="CHEBI:15378"/>
        <dbReference type="ChEBI" id="CHEBI:17327"/>
        <dbReference type="ChEBI" id="CHEBI:37563"/>
        <dbReference type="ChEBI" id="CHEBI:58069"/>
        <dbReference type="ChEBI" id="CHEBI:75483"/>
        <dbReference type="EC" id="2.7.1.182"/>
    </reaction>
</comment>
<feature type="transmembrane region" description="Helical" evidence="14">
    <location>
        <begin position="125"/>
        <end position="148"/>
    </location>
</feature>
<evidence type="ECO:0000256" key="13">
    <source>
        <dbReference type="ARBA" id="ARBA00048889"/>
    </source>
</evidence>
<dbReference type="Proteomes" id="UP001497392">
    <property type="component" value="Unassembled WGS sequence"/>
</dbReference>
<evidence type="ECO:0000256" key="6">
    <source>
        <dbReference type="ARBA" id="ARBA00022692"/>
    </source>
</evidence>
<evidence type="ECO:0000313" key="16">
    <source>
        <dbReference type="Proteomes" id="UP001497392"/>
    </source>
</evidence>
<evidence type="ECO:0000256" key="14">
    <source>
        <dbReference type="SAM" id="Phobius"/>
    </source>
</evidence>
<evidence type="ECO:0000256" key="12">
    <source>
        <dbReference type="ARBA" id="ARBA00039024"/>
    </source>
</evidence>
<proteinExistence type="inferred from homology"/>
<comment type="subcellular location">
    <subcellularLocation>
        <location evidence="1">Plastid</location>
        <location evidence="1">Chloroplast membrane</location>
        <topology evidence="1">Multi-pass membrane protein</topology>
    </subcellularLocation>
</comment>
<feature type="transmembrane region" description="Helical" evidence="14">
    <location>
        <begin position="226"/>
        <end position="253"/>
    </location>
</feature>
<dbReference type="InterPro" id="IPR039606">
    <property type="entry name" value="Phytol/farnesol_kinase"/>
</dbReference>
<evidence type="ECO:0000256" key="7">
    <source>
        <dbReference type="ARBA" id="ARBA00022777"/>
    </source>
</evidence>
<dbReference type="PANTHER" id="PTHR32523:SF8">
    <property type="entry name" value="DOLICHOL KINASE"/>
    <property type="match status" value="1"/>
</dbReference>
<keyword evidence="16" id="KW-1185">Reference proteome</keyword>
<evidence type="ECO:0000256" key="2">
    <source>
        <dbReference type="ARBA" id="ARBA00010794"/>
    </source>
</evidence>
<comment type="caution">
    <text evidence="15">The sequence shown here is derived from an EMBL/GenBank/DDBJ whole genome shotgun (WGS) entry which is preliminary data.</text>
</comment>
<evidence type="ECO:0000256" key="3">
    <source>
        <dbReference type="ARBA" id="ARBA00022528"/>
    </source>
</evidence>
<sequence>MCVGGGVSQRQRLFYPMSSRVALLSPGPCSAQSASRRPARRRQGLKCQASSELASSALQQLANPLVRDCCATVAATAGALMLVKLAEILTYKGIIDQKLSRKLVHILAGPGFALCWPLFSSEPNARFFAVVVPSLNLLRVLLLGFGIISDEKTVRSMSREGDRSELLRGPLYYVLVLMAATVVYWRDSPVGVVAMSLMCGGDGLADVVGRRLGQGNPLPWNPAKSWAGSAAMLVGGSGLAISFVALFCGLGYFDCDMGAMTAYIAAIALIATAIESLPVNNKLDDNISVPGAVALMGFLLRSAMVAI</sequence>
<keyword evidence="6 14" id="KW-0812">Transmembrane</keyword>
<evidence type="ECO:0000256" key="9">
    <source>
        <dbReference type="ARBA" id="ARBA00022989"/>
    </source>
</evidence>
<keyword evidence="7" id="KW-0418">Kinase</keyword>
<evidence type="ECO:0000256" key="5">
    <source>
        <dbReference type="ARBA" id="ARBA00022679"/>
    </source>
</evidence>
<evidence type="ECO:0000256" key="10">
    <source>
        <dbReference type="ARBA" id="ARBA00023136"/>
    </source>
</evidence>
<evidence type="ECO:0000256" key="4">
    <source>
        <dbReference type="ARBA" id="ARBA00022640"/>
    </source>
</evidence>
<keyword evidence="5" id="KW-0808">Transferase</keyword>
<dbReference type="PANTHER" id="PTHR32523">
    <property type="entry name" value="PHYTOL KINASE 1, CHLOROPLASTIC"/>
    <property type="match status" value="1"/>
</dbReference>
<feature type="transmembrane region" description="Helical" evidence="14">
    <location>
        <begin position="287"/>
        <end position="306"/>
    </location>
</feature>
<comment type="pathway">
    <text evidence="11">Cofactor biosynthesis; tocopherol biosynthesis.</text>
</comment>
<evidence type="ECO:0000256" key="1">
    <source>
        <dbReference type="ARBA" id="ARBA00004508"/>
    </source>
</evidence>
<gene>
    <name evidence="15" type="primary">g11556</name>
    <name evidence="15" type="ORF">VP750_LOCUS10329</name>
</gene>